<evidence type="ECO:0000313" key="1">
    <source>
        <dbReference type="EMBL" id="EMJ35607.1"/>
    </source>
</evidence>
<dbReference type="Proteomes" id="UP000012164">
    <property type="component" value="Unassembled WGS sequence"/>
</dbReference>
<gene>
    <name evidence="1" type="ORF">LEP1GSC079_2438</name>
</gene>
<accession>A0A0F6IC32</accession>
<comment type="caution">
    <text evidence="1">The sequence shown here is derived from an EMBL/GenBank/DDBJ whole genome shotgun (WGS) entry which is preliminary data.</text>
</comment>
<evidence type="ECO:0000313" key="2">
    <source>
        <dbReference type="Proteomes" id="UP000012164"/>
    </source>
</evidence>
<reference evidence="1 2" key="1">
    <citation type="submission" date="2013-01" db="EMBL/GenBank/DDBJ databases">
        <authorList>
            <person name="Harkins D.M."/>
            <person name="Durkin A.S."/>
            <person name="Brinkac L.M."/>
            <person name="Haft D.H."/>
            <person name="Selengut J.D."/>
            <person name="Sanka R."/>
            <person name="DePew J."/>
            <person name="Purushe J."/>
            <person name="Peacock S.J."/>
            <person name="Thaipadungpanit J."/>
            <person name="Wuthiekanun V.W."/>
            <person name="Day N.P."/>
            <person name="Vinetz J.M."/>
            <person name="Sutton G.G."/>
            <person name="Nierman W.C."/>
            <person name="Fouts D.E."/>
        </authorList>
    </citation>
    <scope>NUCLEOTIDE SEQUENCE [LARGE SCALE GENOMIC DNA]</scope>
    <source>
        <strain evidence="1 2">FPW1039</strain>
    </source>
</reference>
<dbReference type="EMBL" id="AKWR02000164">
    <property type="protein sequence ID" value="EMJ35607.1"/>
    <property type="molecule type" value="Genomic_DNA"/>
</dbReference>
<sequence length="42" mass="4992">MIHFNATDTNGELIFQQLYFTKKDQSLRIYPSFGTENSKFFL</sequence>
<protein>
    <submittedName>
        <fullName evidence="1">Uncharacterized protein</fullName>
    </submittedName>
</protein>
<name>A0A0F6IC32_LEPIR</name>
<organism evidence="1 2">
    <name type="scientific">Leptospira interrogans str. FPW1039</name>
    <dbReference type="NCBI Taxonomy" id="1193040"/>
    <lineage>
        <taxon>Bacteria</taxon>
        <taxon>Pseudomonadati</taxon>
        <taxon>Spirochaetota</taxon>
        <taxon>Spirochaetia</taxon>
        <taxon>Leptospirales</taxon>
        <taxon>Leptospiraceae</taxon>
        <taxon>Leptospira</taxon>
    </lineage>
</organism>
<dbReference type="AlphaFoldDB" id="A0A0F6IC32"/>
<proteinExistence type="predicted"/>